<reference evidence="1" key="1">
    <citation type="journal article" date="2021" name="Proc. Natl. Acad. Sci. U.S.A.">
        <title>A Catalog of Tens of Thousands of Viruses from Human Metagenomes Reveals Hidden Associations with Chronic Diseases.</title>
        <authorList>
            <person name="Tisza M.J."/>
            <person name="Buck C.B."/>
        </authorList>
    </citation>
    <scope>NUCLEOTIDE SEQUENCE</scope>
    <source>
        <strain evidence="1">CtmTa7</strain>
    </source>
</reference>
<name>A0A8S5RBI3_9VIRU</name>
<organism evidence="1">
    <name type="scientific">virus sp. ctmTa7</name>
    <dbReference type="NCBI Taxonomy" id="2828255"/>
    <lineage>
        <taxon>Viruses</taxon>
    </lineage>
</organism>
<protein>
    <submittedName>
        <fullName evidence="1">Uncharacterized protein</fullName>
    </submittedName>
</protein>
<proteinExistence type="predicted"/>
<accession>A0A8S5RBI3</accession>
<dbReference type="EMBL" id="BK059091">
    <property type="protein sequence ID" value="DAE28711.1"/>
    <property type="molecule type" value="Genomic_DNA"/>
</dbReference>
<sequence length="96" mass="11538">MVFCSDDRKELIVTCKCGCQDSIHVKIDKESPDYYCLVTYMNGNWSRDQGDKIHRTIGRKLKKIWSIIRNKDYYYSDIIMRKSDFKILKNYINEIE</sequence>
<evidence type="ECO:0000313" key="1">
    <source>
        <dbReference type="EMBL" id="DAE28711.1"/>
    </source>
</evidence>